<comment type="subcellular location">
    <subcellularLocation>
        <location evidence="10">Cytoplasm</location>
    </subcellularLocation>
    <subcellularLocation>
        <location evidence="10">Secreted</location>
    </subcellularLocation>
    <subcellularLocation>
        <location evidence="10">Cell surface</location>
    </subcellularLocation>
    <text evidence="10">Fractions of enolase are present in both the cytoplasm and on the cell surface.</text>
</comment>
<dbReference type="Pfam" id="PF03952">
    <property type="entry name" value="Enolase_N"/>
    <property type="match status" value="1"/>
</dbReference>
<dbReference type="Gene3D" id="3.20.20.120">
    <property type="entry name" value="Enolase-like C-terminal domain"/>
    <property type="match status" value="1"/>
</dbReference>
<dbReference type="NCBIfam" id="TIGR01060">
    <property type="entry name" value="eno"/>
    <property type="match status" value="1"/>
</dbReference>
<evidence type="ECO:0000256" key="11">
    <source>
        <dbReference type="SAM" id="MobiDB-lite"/>
    </source>
</evidence>
<organism evidence="14 15">
    <name type="scientific">Novosphingobium mangrovi</name>
    <name type="common">ex Huang et al. 2023</name>
    <dbReference type="NCBI Taxonomy" id="2976432"/>
    <lineage>
        <taxon>Bacteria</taxon>
        <taxon>Pseudomonadati</taxon>
        <taxon>Pseudomonadota</taxon>
        <taxon>Alphaproteobacteria</taxon>
        <taxon>Sphingomonadales</taxon>
        <taxon>Sphingomonadaceae</taxon>
        <taxon>Novosphingobium</taxon>
    </lineage>
</organism>
<evidence type="ECO:0000256" key="10">
    <source>
        <dbReference type="HAMAP-Rule" id="MF_00318"/>
    </source>
</evidence>
<dbReference type="Gene3D" id="3.30.390.10">
    <property type="entry name" value="Enolase-like, N-terminal domain"/>
    <property type="match status" value="1"/>
</dbReference>
<dbReference type="SUPFAM" id="SSF54826">
    <property type="entry name" value="Enolase N-terminal domain-like"/>
    <property type="match status" value="1"/>
</dbReference>
<dbReference type="PIRSF" id="PIRSF001400">
    <property type="entry name" value="Enolase"/>
    <property type="match status" value="1"/>
</dbReference>
<comment type="pathway">
    <text evidence="1 10">Carbohydrate degradation; glycolysis; pyruvate from D-glyceraldehyde 3-phosphate: step 4/5.</text>
</comment>
<feature type="region of interest" description="Disordered" evidence="11">
    <location>
        <begin position="33"/>
        <end position="57"/>
    </location>
</feature>
<dbReference type="SUPFAM" id="SSF51604">
    <property type="entry name" value="Enolase C-terminal domain-like"/>
    <property type="match status" value="1"/>
</dbReference>
<dbReference type="SFLD" id="SFLDF00002">
    <property type="entry name" value="enolase"/>
    <property type="match status" value="1"/>
</dbReference>
<feature type="binding site" evidence="10">
    <location>
        <position position="367"/>
    </location>
    <ligand>
        <name>(2R)-2-phosphoglycerate</name>
        <dbReference type="ChEBI" id="CHEBI:58289"/>
    </ligand>
</feature>
<evidence type="ECO:0000256" key="4">
    <source>
        <dbReference type="ARBA" id="ARBA00017068"/>
    </source>
</evidence>
<evidence type="ECO:0000259" key="12">
    <source>
        <dbReference type="SMART" id="SM01192"/>
    </source>
</evidence>
<dbReference type="PANTHER" id="PTHR11902">
    <property type="entry name" value="ENOLASE"/>
    <property type="match status" value="1"/>
</dbReference>
<dbReference type="PANTHER" id="PTHR11902:SF1">
    <property type="entry name" value="ENOLASE"/>
    <property type="match status" value="1"/>
</dbReference>
<dbReference type="InterPro" id="IPR029017">
    <property type="entry name" value="Enolase-like_N"/>
</dbReference>
<accession>A0ABT2IBR3</accession>
<dbReference type="RefSeq" id="WP_188818871.1">
    <property type="nucleotide sequence ID" value="NZ_JANZXA010000030.1"/>
</dbReference>
<dbReference type="EC" id="4.2.1.11" evidence="3 10"/>
<keyword evidence="8 10" id="KW-0456">Lyase</keyword>
<feature type="active site" description="Proton donor" evidence="10">
    <location>
        <position position="206"/>
    </location>
</feature>
<dbReference type="EMBL" id="JANZXA010000030">
    <property type="protein sequence ID" value="MCT2402013.1"/>
    <property type="molecule type" value="Genomic_DNA"/>
</dbReference>
<protein>
    <recommendedName>
        <fullName evidence="4 10">Enolase</fullName>
        <ecNumber evidence="3 10">4.2.1.11</ecNumber>
    </recommendedName>
    <alternativeName>
        <fullName evidence="10">2-phospho-D-glycerate hydro-lyase</fullName>
    </alternativeName>
    <alternativeName>
        <fullName evidence="10">2-phosphoglycerate dehydratase</fullName>
    </alternativeName>
</protein>
<dbReference type="Pfam" id="PF00113">
    <property type="entry name" value="Enolase_C"/>
    <property type="match status" value="1"/>
</dbReference>
<comment type="cofactor">
    <cofactor evidence="10">
        <name>Mg(2+)</name>
        <dbReference type="ChEBI" id="CHEBI:18420"/>
    </cofactor>
    <text evidence="10">Binds a second Mg(2+) ion via substrate during catalysis.</text>
</comment>
<feature type="compositionally biased region" description="Polar residues" evidence="11">
    <location>
        <begin position="37"/>
        <end position="46"/>
    </location>
</feature>
<dbReference type="SFLD" id="SFLDG00178">
    <property type="entry name" value="enolase"/>
    <property type="match status" value="1"/>
</dbReference>
<feature type="binding site" evidence="10">
    <location>
        <position position="243"/>
    </location>
    <ligand>
        <name>Mg(2+)</name>
        <dbReference type="ChEBI" id="CHEBI:18420"/>
    </ligand>
</feature>
<dbReference type="CDD" id="cd03313">
    <property type="entry name" value="enolase"/>
    <property type="match status" value="1"/>
</dbReference>
<dbReference type="SMART" id="SM01193">
    <property type="entry name" value="Enolase_N"/>
    <property type="match status" value="1"/>
</dbReference>
<feature type="active site" description="Proton acceptor" evidence="10">
    <location>
        <position position="338"/>
    </location>
</feature>
<feature type="domain" description="Enolase N-terminal" evidence="13">
    <location>
        <begin position="5"/>
        <end position="135"/>
    </location>
</feature>
<feature type="binding site" evidence="10">
    <location>
        <position position="286"/>
    </location>
    <ligand>
        <name>Mg(2+)</name>
        <dbReference type="ChEBI" id="CHEBI:18420"/>
    </ligand>
</feature>
<evidence type="ECO:0000256" key="8">
    <source>
        <dbReference type="ARBA" id="ARBA00023239"/>
    </source>
</evidence>
<evidence type="ECO:0000313" key="15">
    <source>
        <dbReference type="Proteomes" id="UP001165583"/>
    </source>
</evidence>
<evidence type="ECO:0000256" key="9">
    <source>
        <dbReference type="ARBA" id="ARBA00045763"/>
    </source>
</evidence>
<proteinExistence type="inferred from homology"/>
<dbReference type="HAMAP" id="MF_00318">
    <property type="entry name" value="Enolase"/>
    <property type="match status" value="1"/>
</dbReference>
<evidence type="ECO:0000256" key="7">
    <source>
        <dbReference type="ARBA" id="ARBA00023152"/>
    </source>
</evidence>
<dbReference type="InterPro" id="IPR020810">
    <property type="entry name" value="Enolase_C"/>
</dbReference>
<evidence type="ECO:0000256" key="1">
    <source>
        <dbReference type="ARBA" id="ARBA00005031"/>
    </source>
</evidence>
<dbReference type="GO" id="GO:0004634">
    <property type="term" value="F:phosphopyruvate hydratase activity"/>
    <property type="evidence" value="ECO:0007669"/>
    <property type="project" value="UniProtKB-EC"/>
</dbReference>
<evidence type="ECO:0000256" key="6">
    <source>
        <dbReference type="ARBA" id="ARBA00022842"/>
    </source>
</evidence>
<feature type="binding site" evidence="10">
    <location>
        <position position="313"/>
    </location>
    <ligand>
        <name>Mg(2+)</name>
        <dbReference type="ChEBI" id="CHEBI:18420"/>
    </ligand>
</feature>
<evidence type="ECO:0000256" key="3">
    <source>
        <dbReference type="ARBA" id="ARBA00012058"/>
    </source>
</evidence>
<dbReference type="PRINTS" id="PR00148">
    <property type="entry name" value="ENOLASE"/>
</dbReference>
<evidence type="ECO:0000256" key="2">
    <source>
        <dbReference type="ARBA" id="ARBA00009604"/>
    </source>
</evidence>
<comment type="catalytic activity">
    <reaction evidence="10">
        <text>(2R)-2-phosphoglycerate = phosphoenolpyruvate + H2O</text>
        <dbReference type="Rhea" id="RHEA:10164"/>
        <dbReference type="ChEBI" id="CHEBI:15377"/>
        <dbReference type="ChEBI" id="CHEBI:58289"/>
        <dbReference type="ChEBI" id="CHEBI:58702"/>
        <dbReference type="EC" id="4.2.1.11"/>
    </reaction>
</comment>
<keyword evidence="10" id="KW-0479">Metal-binding</keyword>
<comment type="similarity">
    <text evidence="2 10">Belongs to the enolase family.</text>
</comment>
<keyword evidence="6 10" id="KW-0460">Magnesium</keyword>
<evidence type="ECO:0000256" key="5">
    <source>
        <dbReference type="ARBA" id="ARBA00022525"/>
    </source>
</evidence>
<feature type="binding site" evidence="10">
    <location>
        <position position="368"/>
    </location>
    <ligand>
        <name>(2R)-2-phosphoglycerate</name>
        <dbReference type="ChEBI" id="CHEBI:58289"/>
    </ligand>
</feature>
<feature type="binding site" evidence="10">
    <location>
        <position position="164"/>
    </location>
    <ligand>
        <name>(2R)-2-phosphoglycerate</name>
        <dbReference type="ChEBI" id="CHEBI:58289"/>
    </ligand>
</feature>
<gene>
    <name evidence="10 14" type="primary">eno</name>
    <name evidence="14" type="ORF">NZK81_20970</name>
</gene>
<feature type="binding site" evidence="10">
    <location>
        <position position="389"/>
    </location>
    <ligand>
        <name>(2R)-2-phosphoglycerate</name>
        <dbReference type="ChEBI" id="CHEBI:58289"/>
    </ligand>
</feature>
<keyword evidence="5 10" id="KW-0964">Secreted</keyword>
<keyword evidence="7 10" id="KW-0324">Glycolysis</keyword>
<dbReference type="SFLD" id="SFLDS00001">
    <property type="entry name" value="Enolase"/>
    <property type="match status" value="1"/>
</dbReference>
<dbReference type="InterPro" id="IPR020811">
    <property type="entry name" value="Enolase_N"/>
</dbReference>
<reference evidence="14" key="1">
    <citation type="submission" date="2022-09" db="EMBL/GenBank/DDBJ databases">
        <title>Novosphingobium sp. Nov., a polycyclic aromatic hydrocarbon-degrading bacterium isolated form mangrove sediments in HongKong.</title>
        <authorList>
            <person name="Hu Z."/>
        </authorList>
    </citation>
    <scope>NUCLEOTIDE SEQUENCE</scope>
    <source>
        <strain evidence="14">HK4-1</strain>
    </source>
</reference>
<evidence type="ECO:0000259" key="13">
    <source>
        <dbReference type="SMART" id="SM01193"/>
    </source>
</evidence>
<comment type="function">
    <text evidence="9 10">Catalyzes the reversible conversion of 2-phosphoglycerate (2-PG) into phosphoenolpyruvate (PEP). It is essential for the degradation of carbohydrates via glycolysis.</text>
</comment>
<feature type="binding site" evidence="10">
    <location>
        <position position="338"/>
    </location>
    <ligand>
        <name>(2R)-2-phosphoglycerate</name>
        <dbReference type="ChEBI" id="CHEBI:58289"/>
    </ligand>
</feature>
<evidence type="ECO:0000313" key="14">
    <source>
        <dbReference type="EMBL" id="MCT2402013.1"/>
    </source>
</evidence>
<dbReference type="InterPro" id="IPR000941">
    <property type="entry name" value="Enolase"/>
</dbReference>
<dbReference type="Proteomes" id="UP001165583">
    <property type="component" value="Unassembled WGS sequence"/>
</dbReference>
<comment type="caution">
    <text evidence="14">The sequence shown here is derived from an EMBL/GenBank/DDBJ whole genome shotgun (WGS) entry which is preliminary data.</text>
</comment>
<keyword evidence="10" id="KW-0963">Cytoplasm</keyword>
<keyword evidence="15" id="KW-1185">Reference proteome</keyword>
<sequence length="438" mass="46949">MNTKIANLNGLEILDSRGNPTVRVTVELESGAHGTASVPSGASTGMNEAVEQRDGDPNRFSGKGVLRAIEHIETEIAHAVVGRDACAQIEIDSVLVDLDGTPNKARLGANSILGVSMAVACAAAAAAGKPLYAYLAAGRPVRLPVPMMNVLNGGRHADSSLDFQEFMIMPVGAPSFREAMRYAAETFHALRALLAADGHTTAVGDEGGFAPKLANNEAACELIVRAIERAGYHPGEDICIALDPAATSFHDGNYNLERSGQGRKNSKELIELYESWVSKYPIVSIEDGLAEDDWSGFRRMTAELGEGIQIVGDDIYVTNIDFIRRGIDEKCSNAALIKLNQIGTVSETIDAIEFCRSAGWRYIISHRSGETEDSFIADFAVAMDGGQIKTGAPCRGERTAKYNRLLEIEHQLGADAIFDNPLKELPFSSTLCAPHGSQ</sequence>
<feature type="domain" description="Enolase C-terminal TIM barrel" evidence="12">
    <location>
        <begin position="140"/>
        <end position="420"/>
    </location>
</feature>
<name>A0ABT2IBR3_9SPHN</name>
<dbReference type="InterPro" id="IPR036849">
    <property type="entry name" value="Enolase-like_C_sf"/>
</dbReference>
<dbReference type="SMART" id="SM01192">
    <property type="entry name" value="Enolase_C"/>
    <property type="match status" value="1"/>
</dbReference>